<evidence type="ECO:0000313" key="3">
    <source>
        <dbReference type="Proteomes" id="UP000298061"/>
    </source>
</evidence>
<organism evidence="2 3">
    <name type="scientific">Hericium alpestre</name>
    <dbReference type="NCBI Taxonomy" id="135208"/>
    <lineage>
        <taxon>Eukaryota</taxon>
        <taxon>Fungi</taxon>
        <taxon>Dikarya</taxon>
        <taxon>Basidiomycota</taxon>
        <taxon>Agaricomycotina</taxon>
        <taxon>Agaricomycetes</taxon>
        <taxon>Russulales</taxon>
        <taxon>Hericiaceae</taxon>
        <taxon>Hericium</taxon>
    </lineage>
</organism>
<keyword evidence="1" id="KW-0812">Transmembrane</keyword>
<gene>
    <name evidence="2" type="ORF">EWM64_g2338</name>
</gene>
<reference evidence="2 3" key="1">
    <citation type="submission" date="2019-02" db="EMBL/GenBank/DDBJ databases">
        <title>Genome sequencing of the rare red list fungi Hericium alpestre (H. flagellum).</title>
        <authorList>
            <person name="Buettner E."/>
            <person name="Kellner H."/>
        </authorList>
    </citation>
    <scope>NUCLEOTIDE SEQUENCE [LARGE SCALE GENOMIC DNA]</scope>
    <source>
        <strain evidence="2 3">DSM 108284</strain>
    </source>
</reference>
<keyword evidence="3" id="KW-1185">Reference proteome</keyword>
<comment type="caution">
    <text evidence="2">The sequence shown here is derived from an EMBL/GenBank/DDBJ whole genome shotgun (WGS) entry which is preliminary data.</text>
</comment>
<dbReference type="OrthoDB" id="2567806at2759"/>
<sequence>MGKQLHKVIFKPDPNASLVFLVIVNGPEVVVLHICRMRKWLLTGPSSTVSQVERGR</sequence>
<dbReference type="EMBL" id="SFCI01000185">
    <property type="protein sequence ID" value="TFY81675.1"/>
    <property type="molecule type" value="Genomic_DNA"/>
</dbReference>
<keyword evidence="1" id="KW-1133">Transmembrane helix</keyword>
<feature type="transmembrane region" description="Helical" evidence="1">
    <location>
        <begin position="16"/>
        <end position="35"/>
    </location>
</feature>
<dbReference type="Proteomes" id="UP000298061">
    <property type="component" value="Unassembled WGS sequence"/>
</dbReference>
<evidence type="ECO:0000256" key="1">
    <source>
        <dbReference type="SAM" id="Phobius"/>
    </source>
</evidence>
<proteinExistence type="predicted"/>
<protein>
    <submittedName>
        <fullName evidence="2">Uncharacterized protein</fullName>
    </submittedName>
</protein>
<keyword evidence="1" id="KW-0472">Membrane</keyword>
<dbReference type="AlphaFoldDB" id="A0A4Z0A4P0"/>
<evidence type="ECO:0000313" key="2">
    <source>
        <dbReference type="EMBL" id="TFY81675.1"/>
    </source>
</evidence>
<name>A0A4Z0A4P0_9AGAM</name>
<accession>A0A4Z0A4P0</accession>